<dbReference type="RefSeq" id="WP_106124704.1">
    <property type="nucleotide sequence ID" value="NZ_PVZG01000001.1"/>
</dbReference>
<comment type="similarity">
    <text evidence="1">Belongs to the short-chain dehydrogenases/reductases (SDR) family.</text>
</comment>
<dbReference type="PANTHER" id="PTHR43639:SF1">
    <property type="entry name" value="SHORT-CHAIN DEHYDROGENASE_REDUCTASE FAMILY PROTEIN"/>
    <property type="match status" value="1"/>
</dbReference>
<evidence type="ECO:0000313" key="4">
    <source>
        <dbReference type="Proteomes" id="UP000239209"/>
    </source>
</evidence>
<keyword evidence="2" id="KW-0560">Oxidoreductase</keyword>
<gene>
    <name evidence="3" type="ORF">CLV70_101566</name>
</gene>
<dbReference type="GO" id="GO:0016491">
    <property type="term" value="F:oxidoreductase activity"/>
    <property type="evidence" value="ECO:0007669"/>
    <property type="project" value="UniProtKB-KW"/>
</dbReference>
<proteinExistence type="inferred from homology"/>
<dbReference type="PRINTS" id="PR00081">
    <property type="entry name" value="GDHRDH"/>
</dbReference>
<dbReference type="PRINTS" id="PR00080">
    <property type="entry name" value="SDRFAMILY"/>
</dbReference>
<dbReference type="Proteomes" id="UP000239209">
    <property type="component" value="Unassembled WGS sequence"/>
</dbReference>
<dbReference type="PANTHER" id="PTHR43639">
    <property type="entry name" value="OXIDOREDUCTASE, SHORT-CHAIN DEHYDROGENASE/REDUCTASE FAMILY (AFU_ORTHOLOGUE AFUA_5G02870)"/>
    <property type="match status" value="1"/>
</dbReference>
<name>A0A2T0SJ23_9ACTN</name>
<dbReference type="CDD" id="cd05233">
    <property type="entry name" value="SDR_c"/>
    <property type="match status" value="1"/>
</dbReference>
<sequence length="249" mass="24770">MTTESFEGRTALVTGSTSGIGRAVARTLAERGAFVIVSGRDHLRGKEAVEEILGGGGRATYLPADLSTVAGVRELAAASRTVTGAVDVLVNNAGIFSFGPTSASTETDIDLMYAVNVRAPYLLVQDLVPGMVEAGSGAVVNVLTGAAFRGTAQAGLYGSGKAALKLLTQAWAAEFGPAGVRVNAVSPGPIRTEGTGFGAGLEAVADALPARRLGEAAEVAAAVAFLASGEASYVHGAVLPVDGGAVAAA</sequence>
<evidence type="ECO:0000313" key="3">
    <source>
        <dbReference type="EMBL" id="PRY33404.1"/>
    </source>
</evidence>
<keyword evidence="4" id="KW-1185">Reference proteome</keyword>
<dbReference type="SUPFAM" id="SSF51735">
    <property type="entry name" value="NAD(P)-binding Rossmann-fold domains"/>
    <property type="match status" value="1"/>
</dbReference>
<dbReference type="InterPro" id="IPR036291">
    <property type="entry name" value="NAD(P)-bd_dom_sf"/>
</dbReference>
<protein>
    <submittedName>
        <fullName evidence="3">Short-subunit dehydrogenase</fullName>
    </submittedName>
</protein>
<comment type="caution">
    <text evidence="3">The sequence shown here is derived from an EMBL/GenBank/DDBJ whole genome shotgun (WGS) entry which is preliminary data.</text>
</comment>
<dbReference type="AlphaFoldDB" id="A0A2T0SJ23"/>
<organism evidence="3 4">
    <name type="scientific">Pseudosporangium ferrugineum</name>
    <dbReference type="NCBI Taxonomy" id="439699"/>
    <lineage>
        <taxon>Bacteria</taxon>
        <taxon>Bacillati</taxon>
        <taxon>Actinomycetota</taxon>
        <taxon>Actinomycetes</taxon>
        <taxon>Micromonosporales</taxon>
        <taxon>Micromonosporaceae</taxon>
        <taxon>Pseudosporangium</taxon>
    </lineage>
</organism>
<dbReference type="EMBL" id="PVZG01000001">
    <property type="protein sequence ID" value="PRY33404.1"/>
    <property type="molecule type" value="Genomic_DNA"/>
</dbReference>
<dbReference type="Gene3D" id="3.40.50.720">
    <property type="entry name" value="NAD(P)-binding Rossmann-like Domain"/>
    <property type="match status" value="1"/>
</dbReference>
<evidence type="ECO:0000256" key="2">
    <source>
        <dbReference type="ARBA" id="ARBA00023002"/>
    </source>
</evidence>
<dbReference type="InterPro" id="IPR002347">
    <property type="entry name" value="SDR_fam"/>
</dbReference>
<dbReference type="OrthoDB" id="4380821at2"/>
<reference evidence="3 4" key="1">
    <citation type="submission" date="2018-03" db="EMBL/GenBank/DDBJ databases">
        <title>Genomic Encyclopedia of Archaeal and Bacterial Type Strains, Phase II (KMG-II): from individual species to whole genera.</title>
        <authorList>
            <person name="Goeker M."/>
        </authorList>
    </citation>
    <scope>NUCLEOTIDE SEQUENCE [LARGE SCALE GENOMIC DNA]</scope>
    <source>
        <strain evidence="3 4">DSM 45348</strain>
    </source>
</reference>
<dbReference type="Pfam" id="PF13561">
    <property type="entry name" value="adh_short_C2"/>
    <property type="match status" value="1"/>
</dbReference>
<dbReference type="FunFam" id="3.40.50.720:FF:000084">
    <property type="entry name" value="Short-chain dehydrogenase reductase"/>
    <property type="match status" value="1"/>
</dbReference>
<evidence type="ECO:0000256" key="1">
    <source>
        <dbReference type="ARBA" id="ARBA00006484"/>
    </source>
</evidence>
<accession>A0A2T0SJ23</accession>